<sequence>MIYRLLVYFSFLTTSLAGADLLLVIQGAPGADQFAEGFSKAAALWLEMGEKAGADTTIVSPQKTGENSKQQVKQWIVDAEKSDASSIWIVYLGHGTANASGAKLNLPGEDLSAKELSEWLANNEKEIVFVHGGSASSPFISALSAENRVIITATRSPSELNYARFGERFAEAMAAPASDIDRDHAVSLLEAFLSASAATETFYRDAGRLSSEHALIDDNGDGKGTPATQYSGLRSLPQKETGPALDGRLARRISLIPQKQERELTPSQAAERNKLEQELESLYSNKNDLPVDEYYQRLEAILNELSQFYLSDSES</sequence>
<evidence type="ECO:0000256" key="1">
    <source>
        <dbReference type="SAM" id="MobiDB-lite"/>
    </source>
</evidence>
<dbReference type="Proteomes" id="UP000622317">
    <property type="component" value="Unassembled WGS sequence"/>
</dbReference>
<gene>
    <name evidence="2" type="ORF">IEN85_08000</name>
</gene>
<name>A0A927F7R9_9BACT</name>
<organism evidence="2 3">
    <name type="scientific">Pelagicoccus enzymogenes</name>
    <dbReference type="NCBI Taxonomy" id="2773457"/>
    <lineage>
        <taxon>Bacteria</taxon>
        <taxon>Pseudomonadati</taxon>
        <taxon>Verrucomicrobiota</taxon>
        <taxon>Opitutia</taxon>
        <taxon>Puniceicoccales</taxon>
        <taxon>Pelagicoccaceae</taxon>
        <taxon>Pelagicoccus</taxon>
    </lineage>
</organism>
<dbReference type="RefSeq" id="WP_191616559.1">
    <property type="nucleotide sequence ID" value="NZ_JACYFG010000007.1"/>
</dbReference>
<comment type="caution">
    <text evidence="2">The sequence shown here is derived from an EMBL/GenBank/DDBJ whole genome shotgun (WGS) entry which is preliminary data.</text>
</comment>
<accession>A0A927F7R9</accession>
<evidence type="ECO:0000313" key="3">
    <source>
        <dbReference type="Proteomes" id="UP000622317"/>
    </source>
</evidence>
<reference evidence="2" key="1">
    <citation type="submission" date="2020-09" db="EMBL/GenBank/DDBJ databases">
        <title>Pelagicoccus enzymogenes sp. nov. with an EPS production, isolated from marine sediment.</title>
        <authorList>
            <person name="Feng X."/>
        </authorList>
    </citation>
    <scope>NUCLEOTIDE SEQUENCE</scope>
    <source>
        <strain evidence="2">NFK12</strain>
    </source>
</reference>
<protein>
    <submittedName>
        <fullName evidence="2">Uncharacterized protein</fullName>
    </submittedName>
</protein>
<dbReference type="EMBL" id="JACYFG010000007">
    <property type="protein sequence ID" value="MBD5779434.1"/>
    <property type="molecule type" value="Genomic_DNA"/>
</dbReference>
<evidence type="ECO:0000313" key="2">
    <source>
        <dbReference type="EMBL" id="MBD5779434.1"/>
    </source>
</evidence>
<proteinExistence type="predicted"/>
<feature type="region of interest" description="Disordered" evidence="1">
    <location>
        <begin position="214"/>
        <end position="243"/>
    </location>
</feature>
<keyword evidence="3" id="KW-1185">Reference proteome</keyword>
<dbReference type="AlphaFoldDB" id="A0A927F7R9"/>